<sequence length="1455" mass="165011">MYRLFRLGRTTAVDTAEVGDDTSAAPTAEIPEDTERSAAEFGGAPSGPSNGDRGDAAAAAGVHRGRSIQRSRLPTSRGNTAAAALASDEPGPGADASAESNYDEEEMTRLTDEFIAEAAAVEARMQRRGRTTAAAARTPGDLVARRSALSADEPRSRHDNIFAGEDREGEAMRTDGSIQREDHAQAGAATRRSATSQVSLREPLEGLDDPSDGANRRPPPPHSFDESLNVSRIGQHRAHNDADTEGSWSLQEGEENDDLDTRADGQWREVADETVTFTVNGAKAKQWFACREELTQIKRQCCILFDTRRPNREDVVNYFHGRESLMFLLFRQRLGWDHRKYLLFMATNDCLSHRKCDASQLYDEDYSQTHPIDHLMEKAEYYACWDEISKQDLPPSSSSGANLQTPFWEAVESTLNQMLRKIVIIGRDGEQLYLLDDDKFHFESHPSKHRHLNLRILKHTRDNRWGMVMDTLCVPALLMPADIRTHRKGAKQVDTTRHQLFGSAFGNDPQTVPDLSGVHIMMDRGYSMEKQHQETLAPSKVDSTCSTARALTLAYNYGQTKKPGDSRTYVAERGIASLQLSQKTTHARQIVCGAWSTGTGGVVLFQSSKFRHYDMDGVAQNERMGRLWKDSPRNIEVLGLKLEQSILGTRTQQRDEHKLFYEEFKRLQIEQVTIASGSREWHIGRSNSLSSKQSYSQVCVLKRHFMDLEHPCVQKLFEFMYKGYNKREREQEKQRSDDAADAQTSQADENEVEFDRDIAELVRVSNLSSDGPRNGNVVDSVRLDLLSFNESDAELSERIRTLKSKTENAPVEYLNEFLRQVGHSLTASSNKSVLLGRVNKWIQAKPEEQCYILKSLSDLQSMYERKTGQPHAPSWTRAKIIEKILAHEDEGPEEESSFEQDIMDAVVGNSSLTPLADKAKENCAKGHEMEGEYCKELIRNARQFPFGELREISSLGVVQKKHKRHVKTSVDRLIGVVAESEDGSQRRGLLPVEFKARVMQSTVQKEEDRIHDLRRKRLMSDNSIYFEMDSNSQHSFLGMKKPDERLQALHHAYVLGLPNCLHAVGNTRRLMSVCNMKFDDDLLEAYGQVIDLLYDSGLKIFYRGGNDEGITANEEEMSRIRTAVEKNAKYFVDFKRFEFNYRLWRAATAPNNLPLPPLKSILPQALAWWNINKPIGDMITQMLWECNFHPPTNTPQSAIVKRLAHQMPMYMIHRLFQLFSTSRPLTDFSSLLHYREYTRKKHPFWKSIFHQESVLAAFARRYDPVPSLGPAAAEEDEQEDVELPDGVSSMPLMHPVTGGTPKKRIRRYYANEDNTPKLPYQRRHCCLGYSVVQLCNEEGKVINRCCAQCGDQGASWWCTQCHVYLHGVPRKQKTTDGRLELMATPRNKRDARGELIFARQTCSDKWHRAAREAMASSHLSETSVLCPIVQHFTPMSNLIPRRNPLSGLNSNNNTS</sequence>
<evidence type="ECO:0000313" key="2">
    <source>
        <dbReference type="EMBL" id="EJK64460.1"/>
    </source>
</evidence>
<keyword evidence="3" id="KW-1185">Reference proteome</keyword>
<dbReference type="OrthoDB" id="57235at2759"/>
<protein>
    <submittedName>
        <fullName evidence="2">Uncharacterized protein</fullName>
    </submittedName>
</protein>
<evidence type="ECO:0000313" key="3">
    <source>
        <dbReference type="Proteomes" id="UP000266841"/>
    </source>
</evidence>
<feature type="compositionally biased region" description="Basic and acidic residues" evidence="1">
    <location>
        <begin position="728"/>
        <end position="738"/>
    </location>
</feature>
<accession>K0SGF9</accession>
<feature type="compositionally biased region" description="Basic and acidic residues" evidence="1">
    <location>
        <begin position="152"/>
        <end position="184"/>
    </location>
</feature>
<name>K0SGF9_THAOC</name>
<feature type="region of interest" description="Disordered" evidence="1">
    <location>
        <begin position="16"/>
        <end position="107"/>
    </location>
</feature>
<evidence type="ECO:0000256" key="1">
    <source>
        <dbReference type="SAM" id="MobiDB-lite"/>
    </source>
</evidence>
<organism evidence="2 3">
    <name type="scientific">Thalassiosira oceanica</name>
    <name type="common">Marine diatom</name>
    <dbReference type="NCBI Taxonomy" id="159749"/>
    <lineage>
        <taxon>Eukaryota</taxon>
        <taxon>Sar</taxon>
        <taxon>Stramenopiles</taxon>
        <taxon>Ochrophyta</taxon>
        <taxon>Bacillariophyta</taxon>
        <taxon>Coscinodiscophyceae</taxon>
        <taxon>Thalassiosirophycidae</taxon>
        <taxon>Thalassiosirales</taxon>
        <taxon>Thalassiosiraceae</taxon>
        <taxon>Thalassiosira</taxon>
    </lineage>
</organism>
<dbReference type="Proteomes" id="UP000266841">
    <property type="component" value="Unassembled WGS sequence"/>
</dbReference>
<comment type="caution">
    <text evidence="2">The sequence shown here is derived from an EMBL/GenBank/DDBJ whole genome shotgun (WGS) entry which is preliminary data.</text>
</comment>
<proteinExistence type="predicted"/>
<dbReference type="EMBL" id="AGNL01017232">
    <property type="protein sequence ID" value="EJK64460.1"/>
    <property type="molecule type" value="Genomic_DNA"/>
</dbReference>
<feature type="region of interest" description="Disordered" evidence="1">
    <location>
        <begin position="728"/>
        <end position="751"/>
    </location>
</feature>
<reference evidence="2 3" key="1">
    <citation type="journal article" date="2012" name="Genome Biol.">
        <title>Genome and low-iron response of an oceanic diatom adapted to chronic iron limitation.</title>
        <authorList>
            <person name="Lommer M."/>
            <person name="Specht M."/>
            <person name="Roy A.S."/>
            <person name="Kraemer L."/>
            <person name="Andreson R."/>
            <person name="Gutowska M.A."/>
            <person name="Wolf J."/>
            <person name="Bergner S.V."/>
            <person name="Schilhabel M.B."/>
            <person name="Klostermeier U.C."/>
            <person name="Beiko R.G."/>
            <person name="Rosenstiel P."/>
            <person name="Hippler M."/>
            <person name="Laroche J."/>
        </authorList>
    </citation>
    <scope>NUCLEOTIDE SEQUENCE [LARGE SCALE GENOMIC DNA]</scope>
    <source>
        <strain evidence="2 3">CCMP1005</strain>
    </source>
</reference>
<feature type="compositionally biased region" description="Polar residues" evidence="1">
    <location>
        <begin position="70"/>
        <end position="79"/>
    </location>
</feature>
<feature type="region of interest" description="Disordered" evidence="1">
    <location>
        <begin position="126"/>
        <end position="262"/>
    </location>
</feature>
<gene>
    <name evidence="2" type="ORF">THAOC_14803</name>
</gene>